<gene>
    <name evidence="5" type="ORF">QVN81_12855</name>
    <name evidence="6" type="ORF">QVN84_13000</name>
</gene>
<keyword evidence="7" id="KW-1185">Reference proteome</keyword>
<evidence type="ECO:0000259" key="4">
    <source>
        <dbReference type="PROSITE" id="PS51987"/>
    </source>
</evidence>
<dbReference type="InterPro" id="IPR022147">
    <property type="entry name" value="GSIII_N"/>
</dbReference>
<evidence type="ECO:0000313" key="8">
    <source>
        <dbReference type="Proteomes" id="UP001168478"/>
    </source>
</evidence>
<accession>A0AAW7JQY3</accession>
<sequence length="729" mass="82360">MSSLRFRVVEKAFQTKAREFSIPEERPSEYFGKYVFNREKMFKYLPGDVFAKLVDVIDNGAALDSGIADEVASGMKRWAMELGATHYTHWFQPLTEGTAEKHDAFVEHNGKGGMMEEFSGKLLVQQEPDASSFPNGGIRNTFEARGYSAWDPSSPVFVVDDTLCIPTIFISYTGESLDYKTPLLKALRAMNKAAVDVCHYFDPSVKKVFSYLGWEQEYFLVDEGLYAARPDLLLTGRTLMGHEASKNQQLEDHYFGAIPIRVAAFMKDLEIQALELGIPVKTRHNEVAPNQFELAPIYEECNLAVDHNMLIMSLMRKVARAHGFRVLLHEKPFKGINGSGKHNNWSLGTDNGIALMAPGKTAEENLRFITFIVNTLMAVYRHNGLLKASIMSATNAHRLGANEAPPAIISSFLGTQLSQVLDHLEVSTDEDMGVLVGKHGMKLDIPQIPELLIDNTDRNRTSPFAFTGNRFEFRAVGSEANCASAMIALNTAMAEQLTDFKRDVDEAMSDDVSKETAILQVLRRYIKTCKPIRFDGNGYSEEWKAEAARRGLDCETSCPVIFDNYLSESSVRMFTSTGVMTKVELEARNEVKWETYTKKIQIEARVLGDLAMNHIVPVATHYQSMLINNVYRLKELFDASEAEGMSAENISLIREIAERTAYIKKHVDDMVEARKVANRIDNVREKAIAYHDTIAPMLEQIRYHIDKLELIVDDQMWTLPKYRELLFIR</sequence>
<dbReference type="InterPro" id="IPR008147">
    <property type="entry name" value="Gln_synt_N"/>
</dbReference>
<dbReference type="RefSeq" id="WP_289826297.1">
    <property type="nucleotide sequence ID" value="NZ_JAUEIE010000026.1"/>
</dbReference>
<dbReference type="PROSITE" id="PS51987">
    <property type="entry name" value="GS_CATALYTIC"/>
    <property type="match status" value="1"/>
</dbReference>
<proteinExistence type="inferred from homology"/>
<dbReference type="AlphaFoldDB" id="A0AAW7JQY3"/>
<feature type="domain" description="GS beta-grasp" evidence="3">
    <location>
        <begin position="85"/>
        <end position="174"/>
    </location>
</feature>
<dbReference type="Pfam" id="PF18318">
    <property type="entry name" value="Gln-synt_C-ter"/>
    <property type="match status" value="1"/>
</dbReference>
<dbReference type="PANTHER" id="PTHR42974:SF1">
    <property type="entry name" value="TYPE-3 GLUTAMINE SYNTHETASE"/>
    <property type="match status" value="1"/>
</dbReference>
<name>A0AAW7JQY3_9BACT</name>
<evidence type="ECO:0000256" key="1">
    <source>
        <dbReference type="PROSITE-ProRule" id="PRU01330"/>
    </source>
</evidence>
<dbReference type="Pfam" id="PF12437">
    <property type="entry name" value="GSIII_N"/>
    <property type="match status" value="1"/>
</dbReference>
<dbReference type="GO" id="GO:0006542">
    <property type="term" value="P:glutamine biosynthetic process"/>
    <property type="evidence" value="ECO:0007669"/>
    <property type="project" value="InterPro"/>
</dbReference>
<dbReference type="Proteomes" id="UP001168478">
    <property type="component" value="Unassembled WGS sequence"/>
</dbReference>
<organism evidence="6 8">
    <name type="scientific">Leyella lascolaii</name>
    <dbReference type="NCBI Taxonomy" id="1776379"/>
    <lineage>
        <taxon>Bacteria</taxon>
        <taxon>Pseudomonadati</taxon>
        <taxon>Bacteroidota</taxon>
        <taxon>Bacteroidia</taxon>
        <taxon>Bacteroidales</taxon>
        <taxon>Prevotellaceae</taxon>
        <taxon>Leyella</taxon>
    </lineage>
</organism>
<dbReference type="InterPro" id="IPR052725">
    <property type="entry name" value="GS_Type-3"/>
</dbReference>
<evidence type="ECO:0000313" key="6">
    <source>
        <dbReference type="EMBL" id="MDN0026421.1"/>
    </source>
</evidence>
<dbReference type="PROSITE" id="PS00181">
    <property type="entry name" value="GLNA_ATP"/>
    <property type="match status" value="1"/>
</dbReference>
<protein>
    <submittedName>
        <fullName evidence="6">Glutamine synthetase III</fullName>
    </submittedName>
</protein>
<reference evidence="6" key="1">
    <citation type="submission" date="2023-06" db="EMBL/GenBank/DDBJ databases">
        <authorList>
            <person name="Zeman M."/>
            <person name="Kubasova T."/>
            <person name="Jahodarova E."/>
            <person name="Nykrynova M."/>
            <person name="Rychlik I."/>
        </authorList>
    </citation>
    <scope>NUCLEOTIDE SEQUENCE</scope>
    <source>
        <strain evidence="6">ET15</strain>
        <strain evidence="5">ET37</strain>
    </source>
</reference>
<dbReference type="SUPFAM" id="SSF55931">
    <property type="entry name" value="Glutamine synthetase/guanido kinase"/>
    <property type="match status" value="1"/>
</dbReference>
<dbReference type="Gene3D" id="1.20.120.1560">
    <property type="match status" value="1"/>
</dbReference>
<dbReference type="InterPro" id="IPR014746">
    <property type="entry name" value="Gln_synth/guanido_kin_cat_dom"/>
</dbReference>
<dbReference type="Gene3D" id="3.30.590.10">
    <property type="entry name" value="Glutamine synthetase/guanido kinase, catalytic domain"/>
    <property type="match status" value="1"/>
</dbReference>
<dbReference type="EMBL" id="JAUEIF010000021">
    <property type="protein sequence ID" value="MDN0026421.1"/>
    <property type="molecule type" value="Genomic_DNA"/>
</dbReference>
<dbReference type="Pfam" id="PF00120">
    <property type="entry name" value="Gln-synt_C"/>
    <property type="match status" value="1"/>
</dbReference>
<dbReference type="Proteomes" id="UP001167831">
    <property type="component" value="Unassembled WGS sequence"/>
</dbReference>
<feature type="domain" description="GS catalytic" evidence="4">
    <location>
        <begin position="182"/>
        <end position="615"/>
    </location>
</feature>
<evidence type="ECO:0000313" key="5">
    <source>
        <dbReference type="EMBL" id="MDN0023891.1"/>
    </source>
</evidence>
<evidence type="ECO:0000313" key="7">
    <source>
        <dbReference type="Proteomes" id="UP001167831"/>
    </source>
</evidence>
<reference evidence="6" key="2">
    <citation type="submission" date="2023-08" db="EMBL/GenBank/DDBJ databases">
        <title>Identification and characterization of horizontal gene transfer across gut microbiota members of farm animals based on homology search.</title>
        <authorList>
            <person name="Schwarzerova J."/>
            <person name="Nykrynova M."/>
            <person name="Jureckova K."/>
            <person name="Cejkova D."/>
            <person name="Rychlik I."/>
        </authorList>
    </citation>
    <scope>NUCLEOTIDE SEQUENCE</scope>
    <source>
        <strain evidence="6">ET15</strain>
        <strain evidence="5">ET37</strain>
    </source>
</reference>
<dbReference type="InterPro" id="IPR027303">
    <property type="entry name" value="Gln_synth_gly_rich_site"/>
</dbReference>
<dbReference type="EMBL" id="JAUEIE010000026">
    <property type="protein sequence ID" value="MDN0023891.1"/>
    <property type="molecule type" value="Genomic_DNA"/>
</dbReference>
<dbReference type="PANTHER" id="PTHR42974">
    <property type="entry name" value="GLUTAMINE SYNTHETASE"/>
    <property type="match status" value="1"/>
</dbReference>
<evidence type="ECO:0000256" key="2">
    <source>
        <dbReference type="RuleBase" id="RU000384"/>
    </source>
</evidence>
<comment type="caution">
    <text evidence="6">The sequence shown here is derived from an EMBL/GenBank/DDBJ whole genome shotgun (WGS) entry which is preliminary data.</text>
</comment>
<comment type="similarity">
    <text evidence="1 2">Belongs to the glutamine synthetase family.</text>
</comment>
<dbReference type="SMART" id="SM01230">
    <property type="entry name" value="Gln-synt_C"/>
    <property type="match status" value="1"/>
</dbReference>
<dbReference type="InterPro" id="IPR040577">
    <property type="entry name" value="Gln-synt_C"/>
</dbReference>
<dbReference type="GO" id="GO:0004356">
    <property type="term" value="F:glutamine synthetase activity"/>
    <property type="evidence" value="ECO:0007669"/>
    <property type="project" value="InterPro"/>
</dbReference>
<evidence type="ECO:0000259" key="3">
    <source>
        <dbReference type="PROSITE" id="PS51986"/>
    </source>
</evidence>
<dbReference type="InterPro" id="IPR008146">
    <property type="entry name" value="Gln_synth_cat_dom"/>
</dbReference>
<dbReference type="PROSITE" id="PS51986">
    <property type="entry name" value="GS_BETA_GRASP"/>
    <property type="match status" value="1"/>
</dbReference>